<keyword evidence="25" id="KW-1185">Reference proteome</keyword>
<evidence type="ECO:0000256" key="12">
    <source>
        <dbReference type="ARBA" id="ARBA00022840"/>
    </source>
</evidence>
<feature type="domain" description="Protein kinase" evidence="23">
    <location>
        <begin position="294"/>
        <end position="549"/>
    </location>
</feature>
<dbReference type="InterPro" id="IPR001245">
    <property type="entry name" value="Ser-Thr/Tyr_kinase_cat_dom"/>
</dbReference>
<feature type="transmembrane region" description="Helical" evidence="21">
    <location>
        <begin position="684"/>
        <end position="700"/>
    </location>
</feature>
<name>A0A6A2WH59_HIBSY</name>
<feature type="region of interest" description="Disordered" evidence="20">
    <location>
        <begin position="595"/>
        <end position="617"/>
    </location>
</feature>
<evidence type="ECO:0000256" key="20">
    <source>
        <dbReference type="SAM" id="MobiDB-lite"/>
    </source>
</evidence>
<evidence type="ECO:0000256" key="13">
    <source>
        <dbReference type="ARBA" id="ARBA00022989"/>
    </source>
</evidence>
<dbReference type="AlphaFoldDB" id="A0A6A2WH59"/>
<dbReference type="GO" id="GO:0004674">
    <property type="term" value="F:protein serine/threonine kinase activity"/>
    <property type="evidence" value="ECO:0007669"/>
    <property type="project" value="UniProtKB-KW"/>
</dbReference>
<feature type="transmembrane region" description="Helical" evidence="21">
    <location>
        <begin position="231"/>
        <end position="252"/>
    </location>
</feature>
<evidence type="ECO:0000256" key="7">
    <source>
        <dbReference type="ARBA" id="ARBA00022692"/>
    </source>
</evidence>
<dbReference type="SMART" id="SM00369">
    <property type="entry name" value="LRR_TYP"/>
    <property type="match status" value="3"/>
</dbReference>
<dbReference type="InterPro" id="IPR008271">
    <property type="entry name" value="Ser/Thr_kinase_AS"/>
</dbReference>
<dbReference type="InterPro" id="IPR032675">
    <property type="entry name" value="LRR_dom_sf"/>
</dbReference>
<evidence type="ECO:0000256" key="17">
    <source>
        <dbReference type="ARBA" id="ARBA00047899"/>
    </source>
</evidence>
<dbReference type="PROSITE" id="PS50011">
    <property type="entry name" value="PROTEIN_KINASE_DOM"/>
    <property type="match status" value="1"/>
</dbReference>
<feature type="chain" id="PRO_5025655838" description="non-specific serine/threonine protein kinase" evidence="22">
    <location>
        <begin position="23"/>
        <end position="945"/>
    </location>
</feature>
<dbReference type="PROSITE" id="PS51450">
    <property type="entry name" value="LRR"/>
    <property type="match status" value="1"/>
</dbReference>
<organism evidence="24 25">
    <name type="scientific">Hibiscus syriacus</name>
    <name type="common">Rose of Sharon</name>
    <dbReference type="NCBI Taxonomy" id="106335"/>
    <lineage>
        <taxon>Eukaryota</taxon>
        <taxon>Viridiplantae</taxon>
        <taxon>Streptophyta</taxon>
        <taxon>Embryophyta</taxon>
        <taxon>Tracheophyta</taxon>
        <taxon>Spermatophyta</taxon>
        <taxon>Magnoliopsida</taxon>
        <taxon>eudicotyledons</taxon>
        <taxon>Gunneridae</taxon>
        <taxon>Pentapetalae</taxon>
        <taxon>rosids</taxon>
        <taxon>malvids</taxon>
        <taxon>Malvales</taxon>
        <taxon>Malvaceae</taxon>
        <taxon>Malvoideae</taxon>
        <taxon>Hibiscus</taxon>
    </lineage>
</organism>
<evidence type="ECO:0000256" key="8">
    <source>
        <dbReference type="ARBA" id="ARBA00022729"/>
    </source>
</evidence>
<dbReference type="PROSITE" id="PS00108">
    <property type="entry name" value="PROTEIN_KINASE_ST"/>
    <property type="match status" value="1"/>
</dbReference>
<feature type="transmembrane region" description="Helical" evidence="21">
    <location>
        <begin position="712"/>
        <end position="730"/>
    </location>
</feature>
<evidence type="ECO:0000256" key="22">
    <source>
        <dbReference type="SAM" id="SignalP"/>
    </source>
</evidence>
<keyword evidence="8 22" id="KW-0732">Signal</keyword>
<dbReference type="InterPro" id="IPR013210">
    <property type="entry name" value="LRR_N_plant-typ"/>
</dbReference>
<keyword evidence="13 21" id="KW-1133">Transmembrane helix</keyword>
<evidence type="ECO:0000256" key="1">
    <source>
        <dbReference type="ARBA" id="ARBA00004479"/>
    </source>
</evidence>
<evidence type="ECO:0000256" key="9">
    <source>
        <dbReference type="ARBA" id="ARBA00022737"/>
    </source>
</evidence>
<dbReference type="InterPro" id="IPR000719">
    <property type="entry name" value="Prot_kinase_dom"/>
</dbReference>
<dbReference type="Gene3D" id="3.80.10.10">
    <property type="entry name" value="Ribonuclease Inhibitor"/>
    <property type="match status" value="1"/>
</dbReference>
<keyword evidence="4" id="KW-0723">Serine/threonine-protein kinase</keyword>
<evidence type="ECO:0000313" key="25">
    <source>
        <dbReference type="Proteomes" id="UP000436088"/>
    </source>
</evidence>
<accession>A0A6A2WH59</accession>
<evidence type="ECO:0000256" key="6">
    <source>
        <dbReference type="ARBA" id="ARBA00022679"/>
    </source>
</evidence>
<evidence type="ECO:0000256" key="19">
    <source>
        <dbReference type="PROSITE-ProRule" id="PRU10141"/>
    </source>
</evidence>
<dbReference type="InterPro" id="IPR011009">
    <property type="entry name" value="Kinase-like_dom_sf"/>
</dbReference>
<dbReference type="SUPFAM" id="SSF56112">
    <property type="entry name" value="Protein kinase-like (PK-like)"/>
    <property type="match status" value="1"/>
</dbReference>
<feature type="transmembrane region" description="Helical" evidence="21">
    <location>
        <begin position="742"/>
        <end position="763"/>
    </location>
</feature>
<reference evidence="24" key="1">
    <citation type="submission" date="2019-09" db="EMBL/GenBank/DDBJ databases">
        <title>Draft genome information of white flower Hibiscus syriacus.</title>
        <authorList>
            <person name="Kim Y.-M."/>
        </authorList>
    </citation>
    <scope>NUCLEOTIDE SEQUENCE [LARGE SCALE GENOMIC DNA]</scope>
    <source>
        <strain evidence="24">YM2019G1</strain>
    </source>
</reference>
<evidence type="ECO:0000256" key="10">
    <source>
        <dbReference type="ARBA" id="ARBA00022741"/>
    </source>
</evidence>
<keyword evidence="12 19" id="KW-0067">ATP-binding</keyword>
<dbReference type="Proteomes" id="UP000436088">
    <property type="component" value="Unassembled WGS sequence"/>
</dbReference>
<dbReference type="Pfam" id="PF07714">
    <property type="entry name" value="PK_Tyr_Ser-Thr"/>
    <property type="match status" value="1"/>
</dbReference>
<comment type="caution">
    <text evidence="24">The sequence shown here is derived from an EMBL/GenBank/DDBJ whole genome shotgun (WGS) entry which is preliminary data.</text>
</comment>
<evidence type="ECO:0000256" key="2">
    <source>
        <dbReference type="ARBA" id="ARBA00008684"/>
    </source>
</evidence>
<keyword evidence="9" id="KW-0677">Repeat</keyword>
<dbReference type="SUPFAM" id="SSF52058">
    <property type="entry name" value="L domain-like"/>
    <property type="match status" value="1"/>
</dbReference>
<dbReference type="EMBL" id="VEPZ02001749">
    <property type="protein sequence ID" value="KAE8657948.1"/>
    <property type="molecule type" value="Genomic_DNA"/>
</dbReference>
<dbReference type="GO" id="GO:0016020">
    <property type="term" value="C:membrane"/>
    <property type="evidence" value="ECO:0007669"/>
    <property type="project" value="UniProtKB-SubCell"/>
</dbReference>
<dbReference type="FunFam" id="3.80.10.10:FF:000021">
    <property type="entry name" value="Putative LRR receptor-like serine/threonine-protein kinase"/>
    <property type="match status" value="1"/>
</dbReference>
<keyword evidence="5" id="KW-0433">Leucine-rich repeat</keyword>
<protein>
    <recommendedName>
        <fullName evidence="3">non-specific serine/threonine protein kinase</fullName>
        <ecNumber evidence="3">2.7.11.1</ecNumber>
    </recommendedName>
</protein>
<evidence type="ECO:0000256" key="18">
    <source>
        <dbReference type="ARBA" id="ARBA00048679"/>
    </source>
</evidence>
<feature type="transmembrane region" description="Helical" evidence="21">
    <location>
        <begin position="653"/>
        <end position="672"/>
    </location>
</feature>
<evidence type="ECO:0000256" key="16">
    <source>
        <dbReference type="ARBA" id="ARBA00023180"/>
    </source>
</evidence>
<feature type="binding site" evidence="19">
    <location>
        <position position="322"/>
    </location>
    <ligand>
        <name>ATP</name>
        <dbReference type="ChEBI" id="CHEBI:30616"/>
    </ligand>
</feature>
<dbReference type="EC" id="2.7.11.1" evidence="3"/>
<dbReference type="PROSITE" id="PS00107">
    <property type="entry name" value="PROTEIN_KINASE_ATP"/>
    <property type="match status" value="1"/>
</dbReference>
<dbReference type="InterPro" id="IPR001611">
    <property type="entry name" value="Leu-rich_rpt"/>
</dbReference>
<feature type="signal peptide" evidence="22">
    <location>
        <begin position="1"/>
        <end position="22"/>
    </location>
</feature>
<dbReference type="Gene3D" id="1.10.510.10">
    <property type="entry name" value="Transferase(Phosphotransferase) domain 1"/>
    <property type="match status" value="1"/>
</dbReference>
<keyword evidence="6" id="KW-0808">Transferase</keyword>
<proteinExistence type="inferred from homology"/>
<keyword evidence="11 24" id="KW-0418">Kinase</keyword>
<dbReference type="InterPro" id="IPR003591">
    <property type="entry name" value="Leu-rich_rpt_typical-subtyp"/>
</dbReference>
<dbReference type="GO" id="GO:0005524">
    <property type="term" value="F:ATP binding"/>
    <property type="evidence" value="ECO:0007669"/>
    <property type="project" value="UniProtKB-UniRule"/>
</dbReference>
<evidence type="ECO:0000256" key="11">
    <source>
        <dbReference type="ARBA" id="ARBA00022777"/>
    </source>
</evidence>
<dbReference type="Gene3D" id="3.30.200.20">
    <property type="entry name" value="Phosphorylase Kinase, domain 1"/>
    <property type="match status" value="1"/>
</dbReference>
<dbReference type="PANTHER" id="PTHR47988">
    <property type="entry name" value="SOMATIC EMBRYOGENESIS RECEPTOR KINASE 1"/>
    <property type="match status" value="1"/>
</dbReference>
<evidence type="ECO:0000256" key="3">
    <source>
        <dbReference type="ARBA" id="ARBA00012513"/>
    </source>
</evidence>
<evidence type="ECO:0000256" key="14">
    <source>
        <dbReference type="ARBA" id="ARBA00023136"/>
    </source>
</evidence>
<comment type="subcellular location">
    <subcellularLocation>
        <location evidence="1">Membrane</location>
        <topology evidence="1">Single-pass type I membrane protein</topology>
    </subcellularLocation>
</comment>
<keyword evidence="14 21" id="KW-0472">Membrane</keyword>
<evidence type="ECO:0000313" key="24">
    <source>
        <dbReference type="EMBL" id="KAE8657948.1"/>
    </source>
</evidence>
<gene>
    <name evidence="24" type="ORF">F3Y22_tig00116976pilonHSYRG00175</name>
</gene>
<evidence type="ECO:0000256" key="15">
    <source>
        <dbReference type="ARBA" id="ARBA00023170"/>
    </source>
</evidence>
<keyword evidence="16" id="KW-0325">Glycoprotein</keyword>
<keyword evidence="15" id="KW-0675">Receptor</keyword>
<dbReference type="InterPro" id="IPR017441">
    <property type="entry name" value="Protein_kinase_ATP_BS"/>
</dbReference>
<evidence type="ECO:0000259" key="23">
    <source>
        <dbReference type="PROSITE" id="PS50011"/>
    </source>
</evidence>
<dbReference type="InterPro" id="IPR055414">
    <property type="entry name" value="LRR_R13L4/SHOC2-like"/>
</dbReference>
<evidence type="ECO:0000256" key="4">
    <source>
        <dbReference type="ARBA" id="ARBA00022527"/>
    </source>
</evidence>
<comment type="catalytic activity">
    <reaction evidence="18">
        <text>L-seryl-[protein] + ATP = O-phospho-L-seryl-[protein] + ADP + H(+)</text>
        <dbReference type="Rhea" id="RHEA:17989"/>
        <dbReference type="Rhea" id="RHEA-COMP:9863"/>
        <dbReference type="Rhea" id="RHEA-COMP:11604"/>
        <dbReference type="ChEBI" id="CHEBI:15378"/>
        <dbReference type="ChEBI" id="CHEBI:29999"/>
        <dbReference type="ChEBI" id="CHEBI:30616"/>
        <dbReference type="ChEBI" id="CHEBI:83421"/>
        <dbReference type="ChEBI" id="CHEBI:456216"/>
        <dbReference type="EC" id="2.7.11.1"/>
    </reaction>
</comment>
<keyword evidence="10 19" id="KW-0547">Nucleotide-binding</keyword>
<dbReference type="FunFam" id="1.10.510.10:FF:000016">
    <property type="entry name" value="Somatic embryogenesis receptor-like kinase 1"/>
    <property type="match status" value="1"/>
</dbReference>
<evidence type="ECO:0000256" key="21">
    <source>
        <dbReference type="SAM" id="Phobius"/>
    </source>
</evidence>
<comment type="similarity">
    <text evidence="2">Belongs to the protein kinase superfamily. Ser/Thr protein kinase family.</text>
</comment>
<feature type="transmembrane region" description="Helical" evidence="21">
    <location>
        <begin position="775"/>
        <end position="796"/>
    </location>
</feature>
<dbReference type="FunFam" id="3.30.200.20:FF:000015">
    <property type="entry name" value="Somatic embryogenesis receptor kinase 1"/>
    <property type="match status" value="1"/>
</dbReference>
<keyword evidence="7 21" id="KW-0812">Transmembrane</keyword>
<comment type="catalytic activity">
    <reaction evidence="17">
        <text>L-threonyl-[protein] + ATP = O-phospho-L-threonyl-[protein] + ADP + H(+)</text>
        <dbReference type="Rhea" id="RHEA:46608"/>
        <dbReference type="Rhea" id="RHEA-COMP:11060"/>
        <dbReference type="Rhea" id="RHEA-COMP:11605"/>
        <dbReference type="ChEBI" id="CHEBI:15378"/>
        <dbReference type="ChEBI" id="CHEBI:30013"/>
        <dbReference type="ChEBI" id="CHEBI:30616"/>
        <dbReference type="ChEBI" id="CHEBI:61977"/>
        <dbReference type="ChEBI" id="CHEBI:456216"/>
        <dbReference type="EC" id="2.7.11.1"/>
    </reaction>
</comment>
<dbReference type="Pfam" id="PF23598">
    <property type="entry name" value="LRR_14"/>
    <property type="match status" value="1"/>
</dbReference>
<dbReference type="Pfam" id="PF08263">
    <property type="entry name" value="LRRNT_2"/>
    <property type="match status" value="1"/>
</dbReference>
<sequence>MGFYPIFVFFFVILFSATVSLSYEPRNHEVEALISIRRELNDPHGVLNNWDEDSVDPCSWAMITCSSENIVIGLGAPSQSLSGTLSGTIGNLTNLRQVLLQNNNISGNIPPELGSLQKLQTLDLSNNRFSSEIPGSFGQLNSLQYLRLNNNSLSGRFPASLAKIPQLAFLDFSYNNLSGPVPKFPARTFDIVGNPLICGSSSTEVCLGSADATPYSFSLGSSNGEQNSKRLGVALGISLSFASLILTFAVLWHRKKRKRLTSLNISDKQEEGLIRFGNLRNFTFRELQLATDNFSSKNILGTGGFGNVYKGKFGDETLVAVKRLKDLTGSFGESQFVTELEMIGLAVHRNLLRLIGYCATSNERLLVYPYMSNGSVASRLRGKPALDWNTRKRIAIGAARGLLYLHEQCDPKIIHRDVKAANVLLDDYCEAIVGDFGLAKLLDHADSHVTTAVRGTVGHIAPEYLSTGQSSEKTDVFGFGILLIELITGMRALEFGKTVSQKGAMLEWVKKIHQENKVEVLVDRELGNNYDRIEVGEMLQVALICTQYLPAHRPKMSEVVRMLEGDGLAEKWAASHNHSNSILIHFPNSFGNKSMHPSTTGSKHDGKSYDDESGNMLGTGIDDDDEHSLDSYAMELSGPSAVWSGMFDKGGSLFGTFNLCVQVMFVYFFLLGDEVPVSSSCKKTWNAAFFGFTWSIWVCRKDVSFNEKICRTLLFLLGLYFLILLAVYVLREHICAGWAWRWYATASMSPIVVVCGTVLVWLAVLSWGEAGLTYLARYGVILACWSWLCVVLNVGFSKFLPRGATTSVMANHSSACPILCASLNQDNSGFAISTKDGFKIIDSSTGRLCYERAAGAFIIVEMLYSSSLLAVVGAGEQASSSSTVDPHATSGRGKLDVDMSKLRPEERHVFIQKLLKNIQKDNLELLHKTRQRLDRVQREQDHSST</sequence>
<evidence type="ECO:0000256" key="5">
    <source>
        <dbReference type="ARBA" id="ARBA00022614"/>
    </source>
</evidence>
<dbReference type="GO" id="GO:0048638">
    <property type="term" value="P:regulation of developmental growth"/>
    <property type="evidence" value="ECO:0007669"/>
    <property type="project" value="UniProtKB-ARBA"/>
</dbReference>
<dbReference type="SMART" id="SM00220">
    <property type="entry name" value="S_TKc"/>
    <property type="match status" value="1"/>
</dbReference>